<dbReference type="EMBL" id="CAJVPS010000168">
    <property type="protein sequence ID" value="CAG8460216.1"/>
    <property type="molecule type" value="Genomic_DNA"/>
</dbReference>
<dbReference type="GO" id="GO:0005634">
    <property type="term" value="C:nucleus"/>
    <property type="evidence" value="ECO:0007669"/>
    <property type="project" value="InterPro"/>
</dbReference>
<name>A0A9N8VPW0_9GLOM</name>
<evidence type="ECO:0000256" key="1">
    <source>
        <dbReference type="ARBA" id="ARBA00009947"/>
    </source>
</evidence>
<gene>
    <name evidence="3" type="ORF">ALEPTO_LOCUS1496</name>
</gene>
<dbReference type="SUPFAM" id="SSF143113">
    <property type="entry name" value="NAP-like"/>
    <property type="match status" value="1"/>
</dbReference>
<dbReference type="Pfam" id="PF00956">
    <property type="entry name" value="NAP"/>
    <property type="match status" value="1"/>
</dbReference>
<evidence type="ECO:0000313" key="4">
    <source>
        <dbReference type="Proteomes" id="UP000789508"/>
    </source>
</evidence>
<reference evidence="3" key="1">
    <citation type="submission" date="2021-06" db="EMBL/GenBank/DDBJ databases">
        <authorList>
            <person name="Kallberg Y."/>
            <person name="Tangrot J."/>
            <person name="Rosling A."/>
        </authorList>
    </citation>
    <scope>NUCLEOTIDE SEQUENCE</scope>
    <source>
        <strain evidence="3">FL130A</strain>
    </source>
</reference>
<dbReference type="OrthoDB" id="27325at2759"/>
<sequence>MADSDFHGPNPHLVSLLHGKLGSLVGKSSGYIESLPEDVKRRINGLKYHQSEHAKLEAKFQEEILALEKKYLELYKPLYEKRAQIVRGNVEPTDQEVQAGAAIDEEESHSEEAATGASLTNEKEKITEIMNGPQKGIPEFWLTSMKNLFSTDIITKRDDDALKYLVDIRMSYLEKPGFRLEFEFDENPYFTNKVLVKTYFYQEEPGYGGDFVYDHAEGTEIGWKEGKDLLVTVETKKQKHKGTHKTRIIKTSVPAETFFRFFYPPTVPENDDEDDDDNDNLDERLEHDYQIGEDIKEKLIPRAIDWYTGKALRYEEIEEIGPLGCIEAMKLSGYFLVICTLYT</sequence>
<dbReference type="Gene3D" id="1.20.5.1500">
    <property type="match status" value="1"/>
</dbReference>
<comment type="similarity">
    <text evidence="1 2">Belongs to the nucleosome assembly protein (NAP) family.</text>
</comment>
<dbReference type="InterPro" id="IPR002164">
    <property type="entry name" value="NAP_family"/>
</dbReference>
<proteinExistence type="inferred from homology"/>
<organism evidence="3 4">
    <name type="scientific">Ambispora leptoticha</name>
    <dbReference type="NCBI Taxonomy" id="144679"/>
    <lineage>
        <taxon>Eukaryota</taxon>
        <taxon>Fungi</taxon>
        <taxon>Fungi incertae sedis</taxon>
        <taxon>Mucoromycota</taxon>
        <taxon>Glomeromycotina</taxon>
        <taxon>Glomeromycetes</taxon>
        <taxon>Archaeosporales</taxon>
        <taxon>Ambisporaceae</taxon>
        <taxon>Ambispora</taxon>
    </lineage>
</organism>
<accession>A0A9N8VPW0</accession>
<dbReference type="Proteomes" id="UP000789508">
    <property type="component" value="Unassembled WGS sequence"/>
</dbReference>
<dbReference type="FunFam" id="1.20.5.1500:FF:000001">
    <property type="entry name" value="Nucleosome assembly protein 1-like 1"/>
    <property type="match status" value="1"/>
</dbReference>
<dbReference type="Gene3D" id="3.30.1120.90">
    <property type="entry name" value="Nucleosome assembly protein"/>
    <property type="match status" value="1"/>
</dbReference>
<dbReference type="InterPro" id="IPR037231">
    <property type="entry name" value="NAP-like_sf"/>
</dbReference>
<dbReference type="FunFam" id="3.30.1120.90:FF:000003">
    <property type="entry name" value="Nucleosome assembly protein"/>
    <property type="match status" value="1"/>
</dbReference>
<evidence type="ECO:0000256" key="2">
    <source>
        <dbReference type="RuleBase" id="RU003876"/>
    </source>
</evidence>
<dbReference type="AlphaFoldDB" id="A0A9N8VPW0"/>
<dbReference type="PANTHER" id="PTHR11875">
    <property type="entry name" value="TESTIS-SPECIFIC Y-ENCODED PROTEIN"/>
    <property type="match status" value="1"/>
</dbReference>
<comment type="caution">
    <text evidence="3">The sequence shown here is derived from an EMBL/GenBank/DDBJ whole genome shotgun (WGS) entry which is preliminary data.</text>
</comment>
<keyword evidence="4" id="KW-1185">Reference proteome</keyword>
<evidence type="ECO:0000313" key="3">
    <source>
        <dbReference type="EMBL" id="CAG8460216.1"/>
    </source>
</evidence>
<protein>
    <submittedName>
        <fullName evidence="3">12934_t:CDS:1</fullName>
    </submittedName>
</protein>
<dbReference type="GO" id="GO:0006334">
    <property type="term" value="P:nucleosome assembly"/>
    <property type="evidence" value="ECO:0007669"/>
    <property type="project" value="InterPro"/>
</dbReference>